<evidence type="ECO:0000313" key="2">
    <source>
        <dbReference type="EMBL" id="MBM7557135.1"/>
    </source>
</evidence>
<feature type="domain" description="PurM-like N-terminal" evidence="1">
    <location>
        <begin position="6"/>
        <end position="120"/>
    </location>
</feature>
<dbReference type="Pfam" id="PF00586">
    <property type="entry name" value="AIRS"/>
    <property type="match status" value="1"/>
</dbReference>
<name>A0A939BMQ3_9FIRM</name>
<dbReference type="Gene3D" id="3.30.1330.10">
    <property type="entry name" value="PurM-like, N-terminal domain"/>
    <property type="match status" value="1"/>
</dbReference>
<proteinExistence type="predicted"/>
<evidence type="ECO:0000313" key="3">
    <source>
        <dbReference type="Proteomes" id="UP000774000"/>
    </source>
</evidence>
<keyword evidence="3" id="KW-1185">Reference proteome</keyword>
<organism evidence="2 3">
    <name type="scientific">Halanaerobacter jeridensis</name>
    <dbReference type="NCBI Taxonomy" id="706427"/>
    <lineage>
        <taxon>Bacteria</taxon>
        <taxon>Bacillati</taxon>
        <taxon>Bacillota</taxon>
        <taxon>Clostridia</taxon>
        <taxon>Halanaerobiales</taxon>
        <taxon>Halobacteroidaceae</taxon>
        <taxon>Halanaerobacter</taxon>
    </lineage>
</organism>
<sequence length="246" mass="26840">MDTNRDISIISLNTDQFLVIACDSLGGIGQKSQDEIKVTNKLVGKLTTRVALLEVLASGANPITVINTLSVELNPTGEEIITGIKEELKKLDMSNLLNGSSEENIATVQTGVGITVIGRVDRNRIKLFSSKPNDLVVSIGIPKVGKEVLESQDEIVDLDLILKLLEVDYINEIIPVGSKGMLYEANLIADSNQLNLHLLDTNLNLEQSAGPATVILLTLEERNLNRLKKIVNQPLNVIGRLEKNQE</sequence>
<gene>
    <name evidence="2" type="ORF">JOC47_001989</name>
</gene>
<dbReference type="InterPro" id="IPR036921">
    <property type="entry name" value="PurM-like_N_sf"/>
</dbReference>
<evidence type="ECO:0000259" key="1">
    <source>
        <dbReference type="Pfam" id="PF00586"/>
    </source>
</evidence>
<protein>
    <recommendedName>
        <fullName evidence="1">PurM-like N-terminal domain-containing protein</fullName>
    </recommendedName>
</protein>
<dbReference type="AlphaFoldDB" id="A0A939BMQ3"/>
<dbReference type="Proteomes" id="UP000774000">
    <property type="component" value="Unassembled WGS sequence"/>
</dbReference>
<accession>A0A939BMQ3</accession>
<comment type="caution">
    <text evidence="2">The sequence shown here is derived from an EMBL/GenBank/DDBJ whole genome shotgun (WGS) entry which is preliminary data.</text>
</comment>
<dbReference type="RefSeq" id="WP_204701894.1">
    <property type="nucleotide sequence ID" value="NZ_JAFBDQ010000009.1"/>
</dbReference>
<dbReference type="EMBL" id="JAFBDQ010000009">
    <property type="protein sequence ID" value="MBM7557135.1"/>
    <property type="molecule type" value="Genomic_DNA"/>
</dbReference>
<reference evidence="2" key="1">
    <citation type="submission" date="2021-01" db="EMBL/GenBank/DDBJ databases">
        <title>Genomic Encyclopedia of Type Strains, Phase IV (KMG-IV): sequencing the most valuable type-strain genomes for metagenomic binning, comparative biology and taxonomic classification.</title>
        <authorList>
            <person name="Goeker M."/>
        </authorList>
    </citation>
    <scope>NUCLEOTIDE SEQUENCE</scope>
    <source>
        <strain evidence="2">DSM 23230</strain>
    </source>
</reference>
<dbReference type="InterPro" id="IPR016188">
    <property type="entry name" value="PurM-like_N"/>
</dbReference>